<keyword evidence="3 7" id="KW-1133">Transmembrane helix</keyword>
<gene>
    <name evidence="9" type="ORF">K491DRAFT_753910</name>
</gene>
<dbReference type="AlphaFoldDB" id="A0A6A6TP74"/>
<accession>A0A6A6TP74</accession>
<feature type="transmembrane region" description="Helical" evidence="7">
    <location>
        <begin position="6"/>
        <end position="26"/>
    </location>
</feature>
<feature type="region of interest" description="Disordered" evidence="6">
    <location>
        <begin position="182"/>
        <end position="237"/>
    </location>
</feature>
<name>A0A6A6TP74_9PLEO</name>
<dbReference type="Proteomes" id="UP000799324">
    <property type="component" value="Unassembled WGS sequence"/>
</dbReference>
<dbReference type="OrthoDB" id="3934549at2759"/>
<evidence type="ECO:0000256" key="6">
    <source>
        <dbReference type="SAM" id="MobiDB-lite"/>
    </source>
</evidence>
<dbReference type="Pfam" id="PF20684">
    <property type="entry name" value="Fung_rhodopsin"/>
    <property type="match status" value="1"/>
</dbReference>
<keyword evidence="10" id="KW-1185">Reference proteome</keyword>
<feature type="compositionally biased region" description="Polar residues" evidence="6">
    <location>
        <begin position="182"/>
        <end position="191"/>
    </location>
</feature>
<evidence type="ECO:0000256" key="3">
    <source>
        <dbReference type="ARBA" id="ARBA00022989"/>
    </source>
</evidence>
<dbReference type="InterPro" id="IPR052337">
    <property type="entry name" value="SAT4-like"/>
</dbReference>
<feature type="region of interest" description="Disordered" evidence="6">
    <location>
        <begin position="255"/>
        <end position="285"/>
    </location>
</feature>
<dbReference type="EMBL" id="MU004294">
    <property type="protein sequence ID" value="KAF2661266.1"/>
    <property type="molecule type" value="Genomic_DNA"/>
</dbReference>
<keyword evidence="2 7" id="KW-0812">Transmembrane</keyword>
<evidence type="ECO:0000259" key="8">
    <source>
        <dbReference type="Pfam" id="PF20684"/>
    </source>
</evidence>
<proteinExistence type="inferred from homology"/>
<organism evidence="9 10">
    <name type="scientific">Lophiostoma macrostomum CBS 122681</name>
    <dbReference type="NCBI Taxonomy" id="1314788"/>
    <lineage>
        <taxon>Eukaryota</taxon>
        <taxon>Fungi</taxon>
        <taxon>Dikarya</taxon>
        <taxon>Ascomycota</taxon>
        <taxon>Pezizomycotina</taxon>
        <taxon>Dothideomycetes</taxon>
        <taxon>Pleosporomycetidae</taxon>
        <taxon>Pleosporales</taxon>
        <taxon>Lophiostomataceae</taxon>
        <taxon>Lophiostoma</taxon>
    </lineage>
</organism>
<feature type="compositionally biased region" description="Basic and acidic residues" evidence="6">
    <location>
        <begin position="255"/>
        <end position="277"/>
    </location>
</feature>
<feature type="transmembrane region" description="Helical" evidence="7">
    <location>
        <begin position="81"/>
        <end position="106"/>
    </location>
</feature>
<sequence length="285" mass="31703">MQSLHTYQLIYSPMVSPIKCSILYLYIRLFGSRPSVRWACYAQIVLVIVWGLVTFFLFVFQCTPIEVAWSVDRAEGTCFQYAPLFIGTNTVNVVMDFGLLVTPIPSIWQLKMAPTKKAWVTGILMFGACESIFSATRLGVLSQLSFIDVTWDHADALIWSTLETAVGVICACVPVLRPLLPRSSNPTTKGSRPTDIRYGNGSVGPNKAYAKFGETSTAPRDTDSASDEHELVTRKTLNMPTPALTPFHIHRTVDWDVSSEKDRRQERESGDDSESVRALDVATLV</sequence>
<comment type="subcellular location">
    <subcellularLocation>
        <location evidence="1">Membrane</location>
        <topology evidence="1">Multi-pass membrane protein</topology>
    </subcellularLocation>
</comment>
<evidence type="ECO:0000256" key="1">
    <source>
        <dbReference type="ARBA" id="ARBA00004141"/>
    </source>
</evidence>
<reference evidence="9" key="1">
    <citation type="journal article" date="2020" name="Stud. Mycol.">
        <title>101 Dothideomycetes genomes: a test case for predicting lifestyles and emergence of pathogens.</title>
        <authorList>
            <person name="Haridas S."/>
            <person name="Albert R."/>
            <person name="Binder M."/>
            <person name="Bloem J."/>
            <person name="Labutti K."/>
            <person name="Salamov A."/>
            <person name="Andreopoulos B."/>
            <person name="Baker S."/>
            <person name="Barry K."/>
            <person name="Bills G."/>
            <person name="Bluhm B."/>
            <person name="Cannon C."/>
            <person name="Castanera R."/>
            <person name="Culley D."/>
            <person name="Daum C."/>
            <person name="Ezra D."/>
            <person name="Gonzalez J."/>
            <person name="Henrissat B."/>
            <person name="Kuo A."/>
            <person name="Liang C."/>
            <person name="Lipzen A."/>
            <person name="Lutzoni F."/>
            <person name="Magnuson J."/>
            <person name="Mondo S."/>
            <person name="Nolan M."/>
            <person name="Ohm R."/>
            <person name="Pangilinan J."/>
            <person name="Park H.-J."/>
            <person name="Ramirez L."/>
            <person name="Alfaro M."/>
            <person name="Sun H."/>
            <person name="Tritt A."/>
            <person name="Yoshinaga Y."/>
            <person name="Zwiers L.-H."/>
            <person name="Turgeon B."/>
            <person name="Goodwin S."/>
            <person name="Spatafora J."/>
            <person name="Crous P."/>
            <person name="Grigoriev I."/>
        </authorList>
    </citation>
    <scope>NUCLEOTIDE SEQUENCE</scope>
    <source>
        <strain evidence="9">CBS 122681</strain>
    </source>
</reference>
<dbReference type="PANTHER" id="PTHR33048">
    <property type="entry name" value="PTH11-LIKE INTEGRAL MEMBRANE PROTEIN (AFU_ORTHOLOGUE AFUA_5G11245)"/>
    <property type="match status" value="1"/>
</dbReference>
<dbReference type="PANTHER" id="PTHR33048:SF47">
    <property type="entry name" value="INTEGRAL MEMBRANE PROTEIN-RELATED"/>
    <property type="match status" value="1"/>
</dbReference>
<evidence type="ECO:0000256" key="2">
    <source>
        <dbReference type="ARBA" id="ARBA00022692"/>
    </source>
</evidence>
<evidence type="ECO:0000313" key="9">
    <source>
        <dbReference type="EMBL" id="KAF2661266.1"/>
    </source>
</evidence>
<keyword evidence="4 7" id="KW-0472">Membrane</keyword>
<protein>
    <recommendedName>
        <fullName evidence="8">Rhodopsin domain-containing protein</fullName>
    </recommendedName>
</protein>
<feature type="compositionally biased region" description="Basic and acidic residues" evidence="6">
    <location>
        <begin position="220"/>
        <end position="233"/>
    </location>
</feature>
<dbReference type="GO" id="GO:0016020">
    <property type="term" value="C:membrane"/>
    <property type="evidence" value="ECO:0007669"/>
    <property type="project" value="UniProtKB-SubCell"/>
</dbReference>
<feature type="transmembrane region" description="Helical" evidence="7">
    <location>
        <begin position="38"/>
        <end position="61"/>
    </location>
</feature>
<comment type="similarity">
    <text evidence="5">Belongs to the SAT4 family.</text>
</comment>
<evidence type="ECO:0000256" key="4">
    <source>
        <dbReference type="ARBA" id="ARBA00023136"/>
    </source>
</evidence>
<feature type="transmembrane region" description="Helical" evidence="7">
    <location>
        <begin position="118"/>
        <end position="136"/>
    </location>
</feature>
<evidence type="ECO:0000256" key="5">
    <source>
        <dbReference type="ARBA" id="ARBA00038359"/>
    </source>
</evidence>
<evidence type="ECO:0000313" key="10">
    <source>
        <dbReference type="Proteomes" id="UP000799324"/>
    </source>
</evidence>
<evidence type="ECO:0000256" key="7">
    <source>
        <dbReference type="SAM" id="Phobius"/>
    </source>
</evidence>
<dbReference type="InterPro" id="IPR049326">
    <property type="entry name" value="Rhodopsin_dom_fungi"/>
</dbReference>
<feature type="domain" description="Rhodopsin" evidence="8">
    <location>
        <begin position="5"/>
        <end position="180"/>
    </location>
</feature>